<proteinExistence type="predicted"/>
<evidence type="ECO:0000313" key="2">
    <source>
        <dbReference type="Proteomes" id="UP001341840"/>
    </source>
</evidence>
<keyword evidence="2" id="KW-1185">Reference proteome</keyword>
<reference evidence="1 2" key="1">
    <citation type="journal article" date="2023" name="Plants (Basel)">
        <title>Bridging the Gap: Combining Genomics and Transcriptomics Approaches to Understand Stylosanthes scabra, an Orphan Legume from the Brazilian Caatinga.</title>
        <authorList>
            <person name="Ferreira-Neto J.R.C."/>
            <person name="da Silva M.D."/>
            <person name="Binneck E."/>
            <person name="de Melo N.F."/>
            <person name="da Silva R.H."/>
            <person name="de Melo A.L.T.M."/>
            <person name="Pandolfi V."/>
            <person name="Bustamante F.O."/>
            <person name="Brasileiro-Vidal A.C."/>
            <person name="Benko-Iseppon A.M."/>
        </authorList>
    </citation>
    <scope>NUCLEOTIDE SEQUENCE [LARGE SCALE GENOMIC DNA]</scope>
    <source>
        <tissue evidence="1">Leaves</tissue>
    </source>
</reference>
<name>A0ABU6ZSX9_9FABA</name>
<dbReference type="Proteomes" id="UP001341840">
    <property type="component" value="Unassembled WGS sequence"/>
</dbReference>
<dbReference type="EMBL" id="JASCZI010273601">
    <property type="protein sequence ID" value="MED6225084.1"/>
    <property type="molecule type" value="Genomic_DNA"/>
</dbReference>
<gene>
    <name evidence="1" type="ORF">PIB30_090366</name>
</gene>
<comment type="caution">
    <text evidence="1">The sequence shown here is derived from an EMBL/GenBank/DDBJ whole genome shotgun (WGS) entry which is preliminary data.</text>
</comment>
<sequence>MVVTDSVWLDRVWDWFNRIGSVRWMRIGLIRLDMPSLFTRSMVKSIGMGWFRPLFHGGWQDAISTFVSARDQREAIFGLIPSNVRLQAKCCRFLRVPDLLVPLYSLHLRTRVSLWLLLDWSDTRQLNKLRLVPPLHPHDFSRPRISL</sequence>
<organism evidence="1 2">
    <name type="scientific">Stylosanthes scabra</name>
    <dbReference type="NCBI Taxonomy" id="79078"/>
    <lineage>
        <taxon>Eukaryota</taxon>
        <taxon>Viridiplantae</taxon>
        <taxon>Streptophyta</taxon>
        <taxon>Embryophyta</taxon>
        <taxon>Tracheophyta</taxon>
        <taxon>Spermatophyta</taxon>
        <taxon>Magnoliopsida</taxon>
        <taxon>eudicotyledons</taxon>
        <taxon>Gunneridae</taxon>
        <taxon>Pentapetalae</taxon>
        <taxon>rosids</taxon>
        <taxon>fabids</taxon>
        <taxon>Fabales</taxon>
        <taxon>Fabaceae</taxon>
        <taxon>Papilionoideae</taxon>
        <taxon>50 kb inversion clade</taxon>
        <taxon>dalbergioids sensu lato</taxon>
        <taxon>Dalbergieae</taxon>
        <taxon>Pterocarpus clade</taxon>
        <taxon>Stylosanthes</taxon>
    </lineage>
</organism>
<accession>A0ABU6ZSX9</accession>
<protein>
    <submittedName>
        <fullName evidence="1">Uncharacterized protein</fullName>
    </submittedName>
</protein>
<evidence type="ECO:0000313" key="1">
    <source>
        <dbReference type="EMBL" id="MED6225084.1"/>
    </source>
</evidence>